<reference evidence="1 2" key="1">
    <citation type="submission" date="2024-11" db="EMBL/GenBank/DDBJ databases">
        <authorList>
            <person name="Heng Y.C."/>
            <person name="Lim A.C.H."/>
            <person name="Lee J.K.Y."/>
            <person name="Kittelmann S."/>
        </authorList>
    </citation>
    <scope>NUCLEOTIDE SEQUENCE [LARGE SCALE GENOMIC DNA]</scope>
    <source>
        <strain evidence="1 2">WILCCON 0185</strain>
    </source>
</reference>
<comment type="caution">
    <text evidence="1">The sequence shown here is derived from an EMBL/GenBank/DDBJ whole genome shotgun (WGS) entry which is preliminary data.</text>
</comment>
<protein>
    <submittedName>
        <fullName evidence="1">Uncharacterized protein</fullName>
    </submittedName>
</protein>
<sequence length="519" mass="58478">MPKKDISEELIEQSGKAMLVQKHQGQAIGNQVSKIQSAINSLSEINMDNLDNLDLLIQQAEFLCEQNGIDTNNYESYIEEIVTLSEEEKSQIQVENLEMLSIVGNSDNISWQDYMTRIEKYAEANKIDFSKDPFDDLMTESERLELGQRIREDYTMKKANCDKYDYLIAGFCGVATGLIDAFFVGIPHEGKLGKWTDDKVDNIVEKFAQGVWKSDKNKGINNSKSAPEGIASAIGYLERRFKVNYDARYASDLKLGDIEFKMSPSNHHIKSLAHSPDLIGLFFSILDQFTGENSFVSDGKIIRVESVKNGFELKGKSFFAKLFSGFCNWIGHIMSDIAGSSGTRGHSENGKGAGVPIPFFEMFQFCNFGSFNVNGEKKSLAELSVKVFESGYDARHGVAMAIPVAINEIMIRFLWAIKSRFYHKRSWLESMPFGSKPELRRMLLIGHGSLCLADGIDAGLRSRGNILNFALHLNIVAWSRFSFAGLQEIRIIYNQNALDISAIDEDLELEWKLLYSHMK</sequence>
<evidence type="ECO:0000313" key="2">
    <source>
        <dbReference type="Proteomes" id="UP001623591"/>
    </source>
</evidence>
<gene>
    <name evidence="1" type="ORF">ACJDUG_13955</name>
</gene>
<evidence type="ECO:0000313" key="1">
    <source>
        <dbReference type="EMBL" id="MFL0248069.1"/>
    </source>
</evidence>
<accession>A0ABW8TAJ8</accession>
<keyword evidence="2" id="KW-1185">Reference proteome</keyword>
<organism evidence="1 2">
    <name type="scientific">Candidatus Clostridium stratigraminis</name>
    <dbReference type="NCBI Taxonomy" id="3381661"/>
    <lineage>
        <taxon>Bacteria</taxon>
        <taxon>Bacillati</taxon>
        <taxon>Bacillota</taxon>
        <taxon>Clostridia</taxon>
        <taxon>Eubacteriales</taxon>
        <taxon>Clostridiaceae</taxon>
        <taxon>Clostridium</taxon>
    </lineage>
</organism>
<name>A0ABW8TAJ8_9CLOT</name>
<dbReference type="EMBL" id="JBJHZZ010000012">
    <property type="protein sequence ID" value="MFL0248069.1"/>
    <property type="molecule type" value="Genomic_DNA"/>
</dbReference>
<dbReference type="Proteomes" id="UP001623591">
    <property type="component" value="Unassembled WGS sequence"/>
</dbReference>
<dbReference type="RefSeq" id="WP_406770501.1">
    <property type="nucleotide sequence ID" value="NZ_JBJHZZ010000012.1"/>
</dbReference>
<proteinExistence type="predicted"/>